<dbReference type="AlphaFoldDB" id="A0A4Y7U1M8"/>
<protein>
    <submittedName>
        <fullName evidence="1">DUF4870 domain-containing protein</fullName>
    </submittedName>
</protein>
<sequence length="21" mass="2452">ASIKTSNGEYYKYPMTIPFIK</sequence>
<proteinExistence type="predicted"/>
<reference evidence="1 2" key="1">
    <citation type="journal article" date="2018" name="Syst. Appl. Microbiol.">
        <title>Flavobacterium circumlabens sp. nov. and Flavobacterium cupreum sp. nov., two psychrotrophic species isolated from Antarctic environmental samples.</title>
        <authorList>
            <person name="Kralova S."/>
            <person name="Busse H.J."/>
            <person name="Svec P."/>
            <person name="Maslanova I."/>
            <person name="Stankova E."/>
            <person name="Bartak M."/>
            <person name="Sedlacek I."/>
        </authorList>
    </citation>
    <scope>NUCLEOTIDE SEQUENCE [LARGE SCALE GENOMIC DNA]</scope>
    <source>
        <strain evidence="1 2">CCM 8828</strain>
    </source>
</reference>
<organism evidence="1 2">
    <name type="scientific">Flavobacterium circumlabens</name>
    <dbReference type="NCBI Taxonomy" id="2133765"/>
    <lineage>
        <taxon>Bacteria</taxon>
        <taxon>Pseudomonadati</taxon>
        <taxon>Bacteroidota</taxon>
        <taxon>Flavobacteriia</taxon>
        <taxon>Flavobacteriales</taxon>
        <taxon>Flavobacteriaceae</taxon>
        <taxon>Flavobacterium</taxon>
    </lineage>
</organism>
<gene>
    <name evidence="1" type="ORF">D0809_31115</name>
</gene>
<dbReference type="EMBL" id="QWDN01001426">
    <property type="protein sequence ID" value="TEB40340.1"/>
    <property type="molecule type" value="Genomic_DNA"/>
</dbReference>
<evidence type="ECO:0000313" key="2">
    <source>
        <dbReference type="Proteomes" id="UP000298340"/>
    </source>
</evidence>
<name>A0A4Y7U1M8_9FLAO</name>
<comment type="caution">
    <text evidence="1">The sequence shown here is derived from an EMBL/GenBank/DDBJ whole genome shotgun (WGS) entry which is preliminary data.</text>
</comment>
<feature type="non-terminal residue" evidence="1">
    <location>
        <position position="1"/>
    </location>
</feature>
<accession>A0A4Y7U1M8</accession>
<dbReference type="Proteomes" id="UP000298340">
    <property type="component" value="Unassembled WGS sequence"/>
</dbReference>
<evidence type="ECO:0000313" key="1">
    <source>
        <dbReference type="EMBL" id="TEB40340.1"/>
    </source>
</evidence>